<dbReference type="Pfam" id="PF14124">
    <property type="entry name" value="DUF4291"/>
    <property type="match status" value="1"/>
</dbReference>
<comment type="caution">
    <text evidence="1">The sequence shown here is derived from an EMBL/GenBank/DDBJ whole genome shotgun (WGS) entry which is preliminary data.</text>
</comment>
<dbReference type="PANTHER" id="PTHR38567">
    <property type="entry name" value="DUF4291 DOMAIN-CONTAINING PROTEIN"/>
    <property type="match status" value="1"/>
</dbReference>
<reference evidence="1" key="2">
    <citation type="submission" date="2023-06" db="EMBL/GenBank/DDBJ databases">
        <authorList>
            <consortium name="Lawrence Berkeley National Laboratory"/>
            <person name="Haridas S."/>
            <person name="Hensen N."/>
            <person name="Bonometti L."/>
            <person name="Westerberg I."/>
            <person name="Brannstrom I.O."/>
            <person name="Guillou S."/>
            <person name="Cros-Aarteil S."/>
            <person name="Calhoun S."/>
            <person name="Kuo A."/>
            <person name="Mondo S."/>
            <person name="Pangilinan J."/>
            <person name="Riley R."/>
            <person name="LaButti K."/>
            <person name="Andreopoulos B."/>
            <person name="Lipzen A."/>
            <person name="Chen C."/>
            <person name="Yanf M."/>
            <person name="Daum C."/>
            <person name="Ng V."/>
            <person name="Clum A."/>
            <person name="Steindorff A."/>
            <person name="Ohm R."/>
            <person name="Martin F."/>
            <person name="Silar P."/>
            <person name="Natvig D."/>
            <person name="Lalanne C."/>
            <person name="Gautier V."/>
            <person name="Ament-velasquez S.L."/>
            <person name="Kruys A."/>
            <person name="Hutchinson M.I."/>
            <person name="Powell A.J."/>
            <person name="Barry K."/>
            <person name="Miller A.N."/>
            <person name="Grigoriev I.V."/>
            <person name="Debuchy R."/>
            <person name="Gladieux P."/>
            <person name="Thoren M.H."/>
            <person name="Johannesson H."/>
        </authorList>
    </citation>
    <scope>NUCLEOTIDE SEQUENCE</scope>
    <source>
        <strain evidence="1">CBS 232.78</strain>
    </source>
</reference>
<keyword evidence="1" id="KW-0378">Hydrolase</keyword>
<keyword evidence="2" id="KW-1185">Reference proteome</keyword>
<dbReference type="Proteomes" id="UP001285441">
    <property type="component" value="Unassembled WGS sequence"/>
</dbReference>
<accession>A0AAE0NZR4</accession>
<gene>
    <name evidence="1" type="ORF">B0H63DRAFT_122713</name>
</gene>
<protein>
    <submittedName>
        <fullName evidence="1">ATP-dependent RNA helicase DHX8</fullName>
    </submittedName>
</protein>
<dbReference type="AlphaFoldDB" id="A0AAE0NZR4"/>
<keyword evidence="1" id="KW-0347">Helicase</keyword>
<evidence type="ECO:0000313" key="1">
    <source>
        <dbReference type="EMBL" id="KAK3390768.1"/>
    </source>
</evidence>
<organism evidence="1 2">
    <name type="scientific">Podospora didyma</name>
    <dbReference type="NCBI Taxonomy" id="330526"/>
    <lineage>
        <taxon>Eukaryota</taxon>
        <taxon>Fungi</taxon>
        <taxon>Dikarya</taxon>
        <taxon>Ascomycota</taxon>
        <taxon>Pezizomycotina</taxon>
        <taxon>Sordariomycetes</taxon>
        <taxon>Sordariomycetidae</taxon>
        <taxon>Sordariales</taxon>
        <taxon>Podosporaceae</taxon>
        <taxon>Podospora</taxon>
    </lineage>
</organism>
<dbReference type="EMBL" id="JAULSW010000002">
    <property type="protein sequence ID" value="KAK3390768.1"/>
    <property type="molecule type" value="Genomic_DNA"/>
</dbReference>
<name>A0AAE0NZR4_9PEZI</name>
<sequence>MAEPTPYREIRAHYDDETITVYQAYSNTIASAAVAAQKLNASPAFRTTRMTWMKPSWAWMLYRAGYSYKDLRQERILALRMKHADFISVLERGVLSHGGTINMTAGKLGNDETQQTQAREKEKEVRVQWDPERTVRLDKLEYRSIQIGIPAALSETWVENMIVGIEDVTQRARDLKKVLDERPDVTDEELVELGLVPVERSFPVSEELQRILQMVKPATQTSKDK</sequence>
<keyword evidence="1" id="KW-0067">ATP-binding</keyword>
<dbReference type="GO" id="GO:0004386">
    <property type="term" value="F:helicase activity"/>
    <property type="evidence" value="ECO:0007669"/>
    <property type="project" value="UniProtKB-KW"/>
</dbReference>
<dbReference type="InterPro" id="IPR025633">
    <property type="entry name" value="DUF4291"/>
</dbReference>
<reference evidence="1" key="1">
    <citation type="journal article" date="2023" name="Mol. Phylogenet. Evol.">
        <title>Genome-scale phylogeny and comparative genomics of the fungal order Sordariales.</title>
        <authorList>
            <person name="Hensen N."/>
            <person name="Bonometti L."/>
            <person name="Westerberg I."/>
            <person name="Brannstrom I.O."/>
            <person name="Guillou S."/>
            <person name="Cros-Aarteil S."/>
            <person name="Calhoun S."/>
            <person name="Haridas S."/>
            <person name="Kuo A."/>
            <person name="Mondo S."/>
            <person name="Pangilinan J."/>
            <person name="Riley R."/>
            <person name="LaButti K."/>
            <person name="Andreopoulos B."/>
            <person name="Lipzen A."/>
            <person name="Chen C."/>
            <person name="Yan M."/>
            <person name="Daum C."/>
            <person name="Ng V."/>
            <person name="Clum A."/>
            <person name="Steindorff A."/>
            <person name="Ohm R.A."/>
            <person name="Martin F."/>
            <person name="Silar P."/>
            <person name="Natvig D.O."/>
            <person name="Lalanne C."/>
            <person name="Gautier V."/>
            <person name="Ament-Velasquez S.L."/>
            <person name="Kruys A."/>
            <person name="Hutchinson M.I."/>
            <person name="Powell A.J."/>
            <person name="Barry K."/>
            <person name="Miller A.N."/>
            <person name="Grigoriev I.V."/>
            <person name="Debuchy R."/>
            <person name="Gladieux P."/>
            <person name="Hiltunen Thoren M."/>
            <person name="Johannesson H."/>
        </authorList>
    </citation>
    <scope>NUCLEOTIDE SEQUENCE</scope>
    <source>
        <strain evidence="1">CBS 232.78</strain>
    </source>
</reference>
<proteinExistence type="predicted"/>
<keyword evidence="1" id="KW-0547">Nucleotide-binding</keyword>
<dbReference type="PANTHER" id="PTHR38567:SF1">
    <property type="entry name" value="DUF4291 DOMAIN-CONTAINING PROTEIN"/>
    <property type="match status" value="1"/>
</dbReference>
<evidence type="ECO:0000313" key="2">
    <source>
        <dbReference type="Proteomes" id="UP001285441"/>
    </source>
</evidence>